<evidence type="ECO:0000259" key="1">
    <source>
        <dbReference type="PROSITE" id="PS00028"/>
    </source>
</evidence>
<organism evidence="2 3">
    <name type="scientific">Orbilia blumenaviensis</name>
    <dbReference type="NCBI Taxonomy" id="1796055"/>
    <lineage>
        <taxon>Eukaryota</taxon>
        <taxon>Fungi</taxon>
        <taxon>Dikarya</taxon>
        <taxon>Ascomycota</taxon>
        <taxon>Pezizomycotina</taxon>
        <taxon>Orbiliomycetes</taxon>
        <taxon>Orbiliales</taxon>
        <taxon>Orbiliaceae</taxon>
        <taxon>Orbilia</taxon>
    </lineage>
</organism>
<protein>
    <recommendedName>
        <fullName evidence="1">C2H2-type domain-containing protein</fullName>
    </recommendedName>
</protein>
<dbReference type="InterPro" id="IPR013087">
    <property type="entry name" value="Znf_C2H2_type"/>
</dbReference>
<accession>A0AAV9UAE3</accession>
<sequence length="332" mass="37808">MCMPNTTALNDMELSMLTFNSLPEEIALDLDLPHLQDSPSRQPIQYDLDSHHALSDHSFEGSNHGVGIVLWSDTPTDVAPSSQQIQLQQEVYPDQGYNSQLYIPHDDEYRTTYISLHEYQCDSPSRIEQEFYGDYTHTLSTVPEVFQNTAPETGPYLRHEDGAHDSLFNHDTMQLTDAYGELVMDIQTPATRAAYASSRRNYPRNRARVRRTGSKLVYVCGINNCDLTYASRTTLISHQNDKHGTNEFHAVCRYPGCQSSRWAGTPGKAWDNIRSHQNKTHPNEEFLNKSKEERCIITCHPRRGAELLAVPRFAWTPAVPADIDTNSFFHDM</sequence>
<reference evidence="2 3" key="1">
    <citation type="submission" date="2019-10" db="EMBL/GenBank/DDBJ databases">
        <authorList>
            <person name="Palmer J.M."/>
        </authorList>
    </citation>
    <scope>NUCLEOTIDE SEQUENCE [LARGE SCALE GENOMIC DNA]</scope>
    <source>
        <strain evidence="2 3">TWF730</strain>
    </source>
</reference>
<proteinExistence type="predicted"/>
<comment type="caution">
    <text evidence="2">The sequence shown here is derived from an EMBL/GenBank/DDBJ whole genome shotgun (WGS) entry which is preliminary data.</text>
</comment>
<dbReference type="AlphaFoldDB" id="A0AAV9UAE3"/>
<name>A0AAV9UAE3_9PEZI</name>
<evidence type="ECO:0000313" key="2">
    <source>
        <dbReference type="EMBL" id="KAK6338505.1"/>
    </source>
</evidence>
<feature type="domain" description="C2H2-type" evidence="1">
    <location>
        <begin position="220"/>
        <end position="243"/>
    </location>
</feature>
<gene>
    <name evidence="2" type="ORF">TWF730_002568</name>
</gene>
<dbReference type="EMBL" id="JAVHNS010000012">
    <property type="protein sequence ID" value="KAK6338505.1"/>
    <property type="molecule type" value="Genomic_DNA"/>
</dbReference>
<evidence type="ECO:0000313" key="3">
    <source>
        <dbReference type="Proteomes" id="UP001373714"/>
    </source>
</evidence>
<keyword evidence="3" id="KW-1185">Reference proteome</keyword>
<dbReference type="Proteomes" id="UP001373714">
    <property type="component" value="Unassembled WGS sequence"/>
</dbReference>
<dbReference type="PROSITE" id="PS00028">
    <property type="entry name" value="ZINC_FINGER_C2H2_1"/>
    <property type="match status" value="1"/>
</dbReference>